<keyword evidence="1" id="KW-1133">Transmembrane helix</keyword>
<dbReference type="RefSeq" id="WP_143849795.1">
    <property type="nucleotide sequence ID" value="NZ_VLXZ01000010.1"/>
</dbReference>
<feature type="transmembrane region" description="Helical" evidence="1">
    <location>
        <begin position="38"/>
        <end position="55"/>
    </location>
</feature>
<dbReference type="OrthoDB" id="9955805at2"/>
<evidence type="ECO:0000256" key="1">
    <source>
        <dbReference type="SAM" id="Phobius"/>
    </source>
</evidence>
<name>A0A553ZWA3_9BACI</name>
<evidence type="ECO:0000313" key="3">
    <source>
        <dbReference type="Proteomes" id="UP000318521"/>
    </source>
</evidence>
<dbReference type="AlphaFoldDB" id="A0A553ZWA3"/>
<protein>
    <submittedName>
        <fullName evidence="2">Uncharacterized protein</fullName>
    </submittedName>
</protein>
<dbReference type="EMBL" id="VLXZ01000010">
    <property type="protein sequence ID" value="TSB45606.1"/>
    <property type="molecule type" value="Genomic_DNA"/>
</dbReference>
<reference evidence="2 3" key="1">
    <citation type="submission" date="2019-07" db="EMBL/GenBank/DDBJ databases">
        <authorList>
            <person name="Park Y.J."/>
            <person name="Jeong S.E."/>
            <person name="Jung H.S."/>
        </authorList>
    </citation>
    <scope>NUCLEOTIDE SEQUENCE [LARGE SCALE GENOMIC DNA]</scope>
    <source>
        <strain evidence="3">P16(2019)</strain>
    </source>
</reference>
<proteinExistence type="predicted"/>
<sequence length="64" mass="7384">MTNSRWLDALIAFIMASVGSMAFRFARLNSDYNFAENWIEHVFIGLAFAIVYALLPQKLKKRKS</sequence>
<feature type="transmembrane region" description="Helical" evidence="1">
    <location>
        <begin position="7"/>
        <end position="26"/>
    </location>
</feature>
<dbReference type="Proteomes" id="UP000318521">
    <property type="component" value="Unassembled WGS sequence"/>
</dbReference>
<evidence type="ECO:0000313" key="2">
    <source>
        <dbReference type="EMBL" id="TSB45606.1"/>
    </source>
</evidence>
<comment type="caution">
    <text evidence="2">The sequence shown here is derived from an EMBL/GenBank/DDBJ whole genome shotgun (WGS) entry which is preliminary data.</text>
</comment>
<keyword evidence="1" id="KW-0812">Transmembrane</keyword>
<gene>
    <name evidence="2" type="ORF">FN960_15665</name>
</gene>
<keyword evidence="3" id="KW-1185">Reference proteome</keyword>
<accession>A0A553ZWA3</accession>
<keyword evidence="1" id="KW-0472">Membrane</keyword>
<organism evidence="2 3">
    <name type="scientific">Alkalicoccobacillus porphyridii</name>
    <dbReference type="NCBI Taxonomy" id="2597270"/>
    <lineage>
        <taxon>Bacteria</taxon>
        <taxon>Bacillati</taxon>
        <taxon>Bacillota</taxon>
        <taxon>Bacilli</taxon>
        <taxon>Bacillales</taxon>
        <taxon>Bacillaceae</taxon>
        <taxon>Alkalicoccobacillus</taxon>
    </lineage>
</organism>